<dbReference type="Pfam" id="PF13671">
    <property type="entry name" value="AAA_33"/>
    <property type="match status" value="1"/>
</dbReference>
<evidence type="ECO:0000313" key="2">
    <source>
        <dbReference type="Proteomes" id="UP000279673"/>
    </source>
</evidence>
<dbReference type="SUPFAM" id="SSF52540">
    <property type="entry name" value="P-loop containing nucleoside triphosphate hydrolases"/>
    <property type="match status" value="1"/>
</dbReference>
<evidence type="ECO:0000313" key="1">
    <source>
        <dbReference type="EMBL" id="RLL64838.1"/>
    </source>
</evidence>
<comment type="caution">
    <text evidence="1">The sequence shown here is derived from an EMBL/GenBank/DDBJ whole genome shotgun (WGS) entry which is preliminary data.</text>
</comment>
<keyword evidence="1" id="KW-0418">Kinase</keyword>
<dbReference type="AlphaFoldDB" id="A0A421BPS0"/>
<gene>
    <name evidence="1" type="ORF">DYS74_10065</name>
</gene>
<reference evidence="1 2" key="1">
    <citation type="submission" date="2018-10" db="EMBL/GenBank/DDBJ databases">
        <title>Rhodobacter sp . BO-81.</title>
        <authorList>
            <person name="Im W.T."/>
        </authorList>
    </citation>
    <scope>NUCLEOTIDE SEQUENCE [LARGE SCALE GENOMIC DNA]</scope>
    <source>
        <strain evidence="1 2">BO-81</strain>
    </source>
</reference>
<name>A0A421BPS0_9RHOB</name>
<dbReference type="Gene3D" id="3.40.50.300">
    <property type="entry name" value="P-loop containing nucleotide triphosphate hydrolases"/>
    <property type="match status" value="1"/>
</dbReference>
<dbReference type="GO" id="GO:0016301">
    <property type="term" value="F:kinase activity"/>
    <property type="evidence" value="ECO:0007669"/>
    <property type="project" value="UniProtKB-KW"/>
</dbReference>
<keyword evidence="2" id="KW-1185">Reference proteome</keyword>
<accession>A0A421BPS0</accession>
<sequence length="165" mass="17970">MPVLISFAGLPGTGKSTIARALSVATGAVYLRVDEIDAAIWAHDPDRDIGPESYHIAAALAASNLWLGHTTIVDCVNPWAITRQIFAAAAQRAGVRLLGVELTCSDPALHRHRVESRKIDVPGLTPPDWAKVVRRDYTPWTQADLRIDTARQPVPEAVAEITRHL</sequence>
<proteinExistence type="predicted"/>
<dbReference type="Proteomes" id="UP000279673">
    <property type="component" value="Unassembled WGS sequence"/>
</dbReference>
<keyword evidence="1" id="KW-0808">Transferase</keyword>
<organism evidence="1 2">
    <name type="scientific">Paenirhodobacter hankyongi</name>
    <dbReference type="NCBI Taxonomy" id="2294033"/>
    <lineage>
        <taxon>Bacteria</taxon>
        <taxon>Pseudomonadati</taxon>
        <taxon>Pseudomonadota</taxon>
        <taxon>Alphaproteobacteria</taxon>
        <taxon>Rhodobacterales</taxon>
        <taxon>Rhodobacter group</taxon>
        <taxon>Paenirhodobacter</taxon>
    </lineage>
</organism>
<dbReference type="EMBL" id="RCHI01000008">
    <property type="protein sequence ID" value="RLL64838.1"/>
    <property type="molecule type" value="Genomic_DNA"/>
</dbReference>
<dbReference type="PANTHER" id="PTHR37807:SF3">
    <property type="entry name" value="OS07G0160300 PROTEIN"/>
    <property type="match status" value="1"/>
</dbReference>
<dbReference type="PANTHER" id="PTHR37807">
    <property type="entry name" value="OS07G0160300 PROTEIN"/>
    <property type="match status" value="1"/>
</dbReference>
<dbReference type="RefSeq" id="WP_121533731.1">
    <property type="nucleotide sequence ID" value="NZ_RCHI01000008.1"/>
</dbReference>
<dbReference type="InterPro" id="IPR027417">
    <property type="entry name" value="P-loop_NTPase"/>
</dbReference>
<protein>
    <submittedName>
        <fullName evidence="1">Kinase</fullName>
    </submittedName>
</protein>